<evidence type="ECO:0000313" key="1">
    <source>
        <dbReference type="EMBL" id="KUK18629.1"/>
    </source>
</evidence>
<sequence>MERKKFEMLIYLVVFALSLYVLSNSHLFEVII</sequence>
<proteinExistence type="predicted"/>
<accession>A0A101ENH3</accession>
<organism evidence="1 2">
    <name type="scientific">Thermococcus sibiricus</name>
    <dbReference type="NCBI Taxonomy" id="172049"/>
    <lineage>
        <taxon>Archaea</taxon>
        <taxon>Methanobacteriati</taxon>
        <taxon>Methanobacteriota</taxon>
        <taxon>Thermococci</taxon>
        <taxon>Thermococcales</taxon>
        <taxon>Thermococcaceae</taxon>
        <taxon>Thermococcus</taxon>
    </lineage>
</organism>
<name>A0A101ENH3_9EURY</name>
<dbReference type="EMBL" id="LGFD01000001">
    <property type="protein sequence ID" value="KUK18629.1"/>
    <property type="molecule type" value="Genomic_DNA"/>
</dbReference>
<dbReference type="PATRIC" id="fig|172049.5.peg.373"/>
<dbReference type="Proteomes" id="UP000053911">
    <property type="component" value="Unassembled WGS sequence"/>
</dbReference>
<gene>
    <name evidence="1" type="ORF">XD54_0014</name>
</gene>
<protein>
    <submittedName>
        <fullName evidence="1">Uncharacterized protein</fullName>
    </submittedName>
</protein>
<evidence type="ECO:0000313" key="2">
    <source>
        <dbReference type="Proteomes" id="UP000053911"/>
    </source>
</evidence>
<comment type="caution">
    <text evidence="1">The sequence shown here is derived from an EMBL/GenBank/DDBJ whole genome shotgun (WGS) entry which is preliminary data.</text>
</comment>
<dbReference type="AlphaFoldDB" id="A0A101ENH3"/>
<reference evidence="2" key="1">
    <citation type="journal article" date="2015" name="MBio">
        <title>Genome-Resolved Metagenomic Analysis Reveals Roles for Candidate Phyla and Other Microbial Community Members in Biogeochemical Transformations in Oil Reservoirs.</title>
        <authorList>
            <person name="Hu P."/>
            <person name="Tom L."/>
            <person name="Singh A."/>
            <person name="Thomas B.C."/>
            <person name="Baker B.J."/>
            <person name="Piceno Y.M."/>
            <person name="Andersen G.L."/>
            <person name="Banfield J.F."/>
        </authorList>
    </citation>
    <scope>NUCLEOTIDE SEQUENCE [LARGE SCALE GENOMIC DNA]</scope>
</reference>